<sequence>MHIGKMLGLALIMLGMGGCASFTKDEVAPVSLPSMASFAHKPNVYVDFDFYQGEPTNAAAAEVPQARDMLRPQLQKILTDSGLFGRVTLDEFQKQPGDYNLRLKVYNHPPSGGQMAMAFISGLTFTIIPALGTDQYTMSLETLDSQGQALSKGSNHDGINTWIGIWFIPMMGNSPKEAVTDTFTRQVNALLKQMVDSKQLKYSALDAGVPRA</sequence>
<feature type="chain" id="PRO_5030027567" description="Lipoprotein" evidence="1">
    <location>
        <begin position="21"/>
        <end position="212"/>
    </location>
</feature>
<dbReference type="PROSITE" id="PS51257">
    <property type="entry name" value="PROKAR_LIPOPROTEIN"/>
    <property type="match status" value="1"/>
</dbReference>
<dbReference type="Proteomes" id="UP000198600">
    <property type="component" value="Chromosome I"/>
</dbReference>
<evidence type="ECO:0000313" key="3">
    <source>
        <dbReference type="Proteomes" id="UP000198600"/>
    </source>
</evidence>
<dbReference type="AlphaFoldDB" id="A0A1H2MZ41"/>
<dbReference type="EMBL" id="LT629802">
    <property type="protein sequence ID" value="SDU98121.1"/>
    <property type="molecule type" value="Genomic_DNA"/>
</dbReference>
<dbReference type="RefSeq" id="WP_084380058.1">
    <property type="nucleotide sequence ID" value="NZ_LS483433.1"/>
</dbReference>
<reference evidence="3" key="1">
    <citation type="submission" date="2016-10" db="EMBL/GenBank/DDBJ databases">
        <authorList>
            <person name="Varghese N."/>
            <person name="Submissions S."/>
        </authorList>
    </citation>
    <scope>NUCLEOTIDE SEQUENCE [LARGE SCALE GENOMIC DNA]</scope>
    <source>
        <strain evidence="3">LMG 2223</strain>
    </source>
</reference>
<feature type="signal peptide" evidence="1">
    <location>
        <begin position="1"/>
        <end position="20"/>
    </location>
</feature>
<organism evidence="2 3">
    <name type="scientific">Pseudomonas mucidolens</name>
    <dbReference type="NCBI Taxonomy" id="46679"/>
    <lineage>
        <taxon>Bacteria</taxon>
        <taxon>Pseudomonadati</taxon>
        <taxon>Pseudomonadota</taxon>
        <taxon>Gammaproteobacteria</taxon>
        <taxon>Pseudomonadales</taxon>
        <taxon>Pseudomonadaceae</taxon>
        <taxon>Pseudomonas</taxon>
    </lineage>
</organism>
<gene>
    <name evidence="2" type="ORF">SAMN05216202_2617</name>
</gene>
<protein>
    <recommendedName>
        <fullName evidence="4">Lipoprotein</fullName>
    </recommendedName>
</protein>
<evidence type="ECO:0000313" key="2">
    <source>
        <dbReference type="EMBL" id="SDU98121.1"/>
    </source>
</evidence>
<dbReference type="OrthoDB" id="328131at2"/>
<keyword evidence="3" id="KW-1185">Reference proteome</keyword>
<keyword evidence="1" id="KW-0732">Signal</keyword>
<evidence type="ECO:0000256" key="1">
    <source>
        <dbReference type="SAM" id="SignalP"/>
    </source>
</evidence>
<proteinExistence type="predicted"/>
<evidence type="ECO:0008006" key="4">
    <source>
        <dbReference type="Google" id="ProtNLM"/>
    </source>
</evidence>
<accession>A0A1H2MZ41</accession>
<name>A0A1H2MZ41_9PSED</name>